<dbReference type="InterPro" id="IPR053981">
    <property type="entry name" value="Gp44/GpP-like_2nd"/>
</dbReference>
<evidence type="ECO:0000259" key="1">
    <source>
        <dbReference type="Pfam" id="PF21683"/>
    </source>
</evidence>
<dbReference type="InterPro" id="IPR023399">
    <property type="entry name" value="Baseplate-like_2-layer_sand"/>
</dbReference>
<proteinExistence type="predicted"/>
<dbReference type="RefSeq" id="WP_057083757.1">
    <property type="nucleotide sequence ID" value="NZ_CP104920.1"/>
</dbReference>
<comment type="caution">
    <text evidence="4">The sequence shown here is derived from an EMBL/GenBank/DDBJ whole genome shotgun (WGS) entry which is preliminary data.</text>
</comment>
<protein>
    <submittedName>
        <fullName evidence="4">Baseplate protein</fullName>
    </submittedName>
</protein>
<name>A0ABU4EHB1_9GAMM</name>
<evidence type="ECO:0000313" key="5">
    <source>
        <dbReference type="Proteomes" id="UP001187868"/>
    </source>
</evidence>
<feature type="domain" description="Baseplate hub protein gp44/GpP-like second" evidence="3">
    <location>
        <begin position="97"/>
        <end position="176"/>
    </location>
</feature>
<keyword evidence="5" id="KW-1185">Reference proteome</keyword>
<dbReference type="Gene3D" id="2.30.300.10">
    <property type="entry name" value="Baseplate protein-like domain - beta roll fold"/>
    <property type="match status" value="1"/>
</dbReference>
<dbReference type="Pfam" id="PF22255">
    <property type="entry name" value="Gp44-like_2nd"/>
    <property type="match status" value="1"/>
</dbReference>
<dbReference type="InterPro" id="IPR026276">
    <property type="entry name" value="Baseplate_GpP"/>
</dbReference>
<organism evidence="4 5">
    <name type="scientific">Dickeya solani</name>
    <dbReference type="NCBI Taxonomy" id="1089444"/>
    <lineage>
        <taxon>Bacteria</taxon>
        <taxon>Pseudomonadati</taxon>
        <taxon>Pseudomonadota</taxon>
        <taxon>Gammaproteobacteria</taxon>
        <taxon>Enterobacterales</taxon>
        <taxon>Pectobacteriaceae</taxon>
        <taxon>Dickeya</taxon>
    </lineage>
</organism>
<accession>A0ABU4EHB1</accession>
<dbReference type="Pfam" id="PF21683">
    <property type="entry name" value="GpP-like_1st"/>
    <property type="match status" value="1"/>
</dbReference>
<reference evidence="4 5" key="1">
    <citation type="submission" date="2023-10" db="EMBL/GenBank/DDBJ databases">
        <title>Clonality and diversity in the soft rot Dickeya solani phytopathogen.</title>
        <authorList>
            <person name="Pedron J."/>
            <person name="Van Gijisegem F."/>
            <person name="Portier P."/>
            <person name="Taghouti G."/>
        </authorList>
    </citation>
    <scope>NUCLEOTIDE SEQUENCE [LARGE SCALE GENOMIC DNA]</scope>
    <source>
        <strain evidence="4 5">FVG2-MFV017-A9</strain>
    </source>
</reference>
<evidence type="ECO:0000259" key="2">
    <source>
        <dbReference type="Pfam" id="PF21929"/>
    </source>
</evidence>
<dbReference type="Pfam" id="PF21929">
    <property type="entry name" value="GpP_4th"/>
    <property type="match status" value="1"/>
</dbReference>
<dbReference type="Proteomes" id="UP001187868">
    <property type="component" value="Unassembled WGS sequence"/>
</dbReference>
<dbReference type="SUPFAM" id="SSF69279">
    <property type="entry name" value="Phage tail proteins"/>
    <property type="match status" value="2"/>
</dbReference>
<dbReference type="EMBL" id="JAWLLM010000016">
    <property type="protein sequence ID" value="MDV7043431.1"/>
    <property type="molecule type" value="Genomic_DNA"/>
</dbReference>
<evidence type="ECO:0000259" key="3">
    <source>
        <dbReference type="Pfam" id="PF22255"/>
    </source>
</evidence>
<gene>
    <name evidence="4" type="ORF">RUJ08_14985</name>
</gene>
<feature type="domain" description="Baseplate hub protein gp44/GpP-like C-terminal" evidence="2">
    <location>
        <begin position="257"/>
        <end position="338"/>
    </location>
</feature>
<feature type="domain" description="Baseplate hub protein gp44-like N-terminal" evidence="1">
    <location>
        <begin position="6"/>
        <end position="95"/>
    </location>
</feature>
<evidence type="ECO:0000313" key="4">
    <source>
        <dbReference type="EMBL" id="MDV7043431.1"/>
    </source>
</evidence>
<dbReference type="PIRSF" id="PIRSF004440">
    <property type="entry name" value="GpP"/>
    <property type="match status" value="1"/>
</dbReference>
<dbReference type="InterPro" id="IPR053982">
    <property type="entry name" value="Gp44/GpP-like_C"/>
</dbReference>
<dbReference type="Gene3D" id="3.55.50.10">
    <property type="entry name" value="Baseplate protein-like domains"/>
    <property type="match status" value="1"/>
</dbReference>
<dbReference type="Gene3D" id="3.30.1920.10">
    <property type="entry name" value="Baseplate protein-like domains - 2 layer sandwich fold"/>
    <property type="match status" value="1"/>
</dbReference>
<dbReference type="InterPro" id="IPR049354">
    <property type="entry name" value="GpP-like_N"/>
</dbReference>
<sequence>MNSNLVILRVNGREWGGWTQCRISAGIERIARDFNVQITREWPGSSDQKNIQTRIKRGDLVEVLIGDDLVITGYVEALPVRYDAKSRVLGIVGRSKTCDLIDCSAEPKQYGQRTLAQVAADLAKPFGITVIDSTDNETLQSVQADQGETVVDVLNKMLGLQPTLIYDNERGNLVIGDIGGERAVTAMVLGENILTCDTEQSIRDRFSVYTVAGQRKSDDADFGETTTSAIRAKTVDGGISRYRPLIIKQTGNATSSSCGDRSDFEMERRAARTDEVTYTVQGWRQGNGELWRPNMTVIVYDPVLDFDNREMVISEVTYSQDENGTICELRVGPSEAYLHKPAKKQKTKKKKEEDF</sequence>